<keyword evidence="3 6" id="KW-0812">Transmembrane</keyword>
<protein>
    <recommendedName>
        <fullName evidence="6">Na(+)/H(+) antiporter NhaA</fullName>
    </recommendedName>
    <alternativeName>
        <fullName evidence="6">Sodium/proton antiporter NhaA</fullName>
    </alternativeName>
</protein>
<proteinExistence type="inferred from homology"/>
<keyword evidence="6" id="KW-0813">Transport</keyword>
<dbReference type="GO" id="GO:0015385">
    <property type="term" value="F:sodium:proton antiporter activity"/>
    <property type="evidence" value="ECO:0007669"/>
    <property type="project" value="UniProtKB-UniRule"/>
</dbReference>
<feature type="transmembrane region" description="Helical" evidence="6">
    <location>
        <begin position="220"/>
        <end position="241"/>
    </location>
</feature>
<keyword evidence="6" id="KW-0739">Sodium transport</keyword>
<feature type="transmembrane region" description="Helical" evidence="6">
    <location>
        <begin position="133"/>
        <end position="156"/>
    </location>
</feature>
<dbReference type="Gene3D" id="1.20.1530.10">
    <property type="entry name" value="Na+/H+ antiporter like domain"/>
    <property type="match status" value="1"/>
</dbReference>
<dbReference type="STRING" id="1185652.USDA257_c11580"/>
<dbReference type="PANTHER" id="PTHR30341">
    <property type="entry name" value="SODIUM ION/PROTON ANTIPORTER NHAA-RELATED"/>
    <property type="match status" value="1"/>
</dbReference>
<reference evidence="7 8" key="1">
    <citation type="journal article" date="2012" name="J. Bacteriol.">
        <title>Complete genome sequence of the broad-host-range strain Sinorhizobium fredii USDA257.</title>
        <authorList>
            <person name="Schuldes J."/>
            <person name="Rodriguez Orbegoso M."/>
            <person name="Schmeisser C."/>
            <person name="Krishnan H.B."/>
            <person name="Daniel R."/>
            <person name="Streit W.R."/>
        </authorList>
    </citation>
    <scope>NUCLEOTIDE SEQUENCE [LARGE SCALE GENOMIC DNA]</scope>
    <source>
        <strain evidence="7 8">USDA 257</strain>
    </source>
</reference>
<keyword evidence="6" id="KW-0406">Ion transport</keyword>
<sequence>MRCRPGNSRWEHLPVAIKTQGAVHGMNDSLSRLPREPADRLTKPFMRFLRIEATAGIILLLSTLWALGLANTAWSSSFLALWEMPAGVKVGDVELSRSLKHWINDGLMTLFFFVIALELKRELVLGELRNPRMAALPVAAAFGGMAVPAGLFSLLVGGGPGASGWTTVMSTDTAFVIGCLAMLGSRIPGSLRLFLLSLAIFDDVGAILVVAIGYGEALNWVALGVAGLGLAVVAAIARLGIRSIPVYFAIGGGIWLAFDASGVHATLTGVVLGLMTPARSWVSDTRLHAILDRVSAYPPGDHWSRGTAARSDLHRAGVATREALSPIERLEIALHPWVAFVIMPFFALSNAGVPIADANFDIPLTIAIVAAFVVGKPVGIVLFSFLAVKLRLGTRPDELPWSLLAAGSLLAGIGFTMALFIAELAFEPELLNSVKLGVLGASVISAALGFVALTWLTSPGRR</sequence>
<keyword evidence="4 6" id="KW-1133">Transmembrane helix</keyword>
<dbReference type="HOGENOM" id="CLU_015803_1_2_5"/>
<dbReference type="InterPro" id="IPR023171">
    <property type="entry name" value="Na/H_antiporter_dom_sf"/>
</dbReference>
<dbReference type="eggNOG" id="COG3004">
    <property type="taxonomic scope" value="Bacteria"/>
</dbReference>
<dbReference type="KEGG" id="sfd:USDA257_c11580"/>
<dbReference type="EMBL" id="CP003563">
    <property type="protein sequence ID" value="AFL49749.1"/>
    <property type="molecule type" value="Genomic_DNA"/>
</dbReference>
<evidence type="ECO:0000256" key="1">
    <source>
        <dbReference type="ARBA" id="ARBA00004429"/>
    </source>
</evidence>
<evidence type="ECO:0000256" key="3">
    <source>
        <dbReference type="ARBA" id="ARBA00022692"/>
    </source>
</evidence>
<organism evidence="7 8">
    <name type="scientific">Sinorhizobium fredii (strain USDA 257)</name>
    <dbReference type="NCBI Taxonomy" id="1185652"/>
    <lineage>
        <taxon>Bacteria</taxon>
        <taxon>Pseudomonadati</taxon>
        <taxon>Pseudomonadota</taxon>
        <taxon>Alphaproteobacteria</taxon>
        <taxon>Hyphomicrobiales</taxon>
        <taxon>Rhizobiaceae</taxon>
        <taxon>Sinorhizobium/Ensifer group</taxon>
        <taxon>Sinorhizobium</taxon>
    </lineage>
</organism>
<dbReference type="Pfam" id="PF06965">
    <property type="entry name" value="Na_H_antiport_1"/>
    <property type="match status" value="1"/>
</dbReference>
<evidence type="ECO:0000313" key="8">
    <source>
        <dbReference type="Proteomes" id="UP000006180"/>
    </source>
</evidence>
<name>I3X1J3_SINF2</name>
<gene>
    <name evidence="7" type="primary">nhaA2</name>
    <name evidence="6" type="synonym">nhaA</name>
    <name evidence="7" type="ORF">USDA257_c11580</name>
</gene>
<dbReference type="NCBIfam" id="TIGR00773">
    <property type="entry name" value="NhaA"/>
    <property type="match status" value="1"/>
</dbReference>
<dbReference type="PANTHER" id="PTHR30341:SF0">
    <property type="entry name" value="NA(+)_H(+) ANTIPORTER NHAA"/>
    <property type="match status" value="1"/>
</dbReference>
<accession>I3X1J3</accession>
<feature type="transmembrane region" description="Helical" evidence="6">
    <location>
        <begin position="53"/>
        <end position="82"/>
    </location>
</feature>
<dbReference type="InterPro" id="IPR004670">
    <property type="entry name" value="NhaA"/>
</dbReference>
<keyword evidence="6" id="KW-0050">Antiport</keyword>
<feature type="transmembrane region" description="Helical" evidence="6">
    <location>
        <begin position="399"/>
        <end position="422"/>
    </location>
</feature>
<dbReference type="GO" id="GO:0006885">
    <property type="term" value="P:regulation of pH"/>
    <property type="evidence" value="ECO:0007669"/>
    <property type="project" value="UniProtKB-UniRule"/>
</dbReference>
<comment type="function">
    <text evidence="6">Na(+)/H(+) antiporter that extrudes sodium in exchange for external protons.</text>
</comment>
<dbReference type="GO" id="GO:0005886">
    <property type="term" value="C:plasma membrane"/>
    <property type="evidence" value="ECO:0007669"/>
    <property type="project" value="UniProtKB-SubCell"/>
</dbReference>
<feature type="transmembrane region" description="Helical" evidence="6">
    <location>
        <begin position="434"/>
        <end position="456"/>
    </location>
</feature>
<comment type="subcellular location">
    <subcellularLocation>
        <location evidence="1">Cell inner membrane</location>
        <topology evidence="1">Multi-pass membrane protein</topology>
    </subcellularLocation>
    <subcellularLocation>
        <location evidence="6">Cell membrane</location>
        <topology evidence="6">Multi-pass membrane protein</topology>
    </subcellularLocation>
</comment>
<evidence type="ECO:0000256" key="2">
    <source>
        <dbReference type="ARBA" id="ARBA00022475"/>
    </source>
</evidence>
<feature type="transmembrane region" description="Helical" evidence="6">
    <location>
        <begin position="162"/>
        <end position="181"/>
    </location>
</feature>
<dbReference type="AlphaFoldDB" id="I3X1J3"/>
<evidence type="ECO:0000256" key="4">
    <source>
        <dbReference type="ARBA" id="ARBA00022989"/>
    </source>
</evidence>
<comment type="similarity">
    <text evidence="6">Belongs to the NhaA Na(+)/H(+) (TC 2.A.33) antiporter family.</text>
</comment>
<feature type="transmembrane region" description="Helical" evidence="6">
    <location>
        <begin position="362"/>
        <end position="387"/>
    </location>
</feature>
<feature type="transmembrane region" description="Helical" evidence="6">
    <location>
        <begin position="193"/>
        <end position="214"/>
    </location>
</feature>
<dbReference type="HAMAP" id="MF_01844">
    <property type="entry name" value="NhaA"/>
    <property type="match status" value="1"/>
</dbReference>
<evidence type="ECO:0000256" key="6">
    <source>
        <dbReference type="HAMAP-Rule" id="MF_01844"/>
    </source>
</evidence>
<keyword evidence="2 6" id="KW-1003">Cell membrane</keyword>
<keyword evidence="6" id="KW-0915">Sodium</keyword>
<dbReference type="PATRIC" id="fig|1185652.3.peg.1203"/>
<evidence type="ECO:0000256" key="5">
    <source>
        <dbReference type="ARBA" id="ARBA00023136"/>
    </source>
</evidence>
<evidence type="ECO:0000313" key="7">
    <source>
        <dbReference type="EMBL" id="AFL49749.1"/>
    </source>
</evidence>
<comment type="catalytic activity">
    <reaction evidence="6">
        <text>Na(+)(in) + 2 H(+)(out) = Na(+)(out) + 2 H(+)(in)</text>
        <dbReference type="Rhea" id="RHEA:29251"/>
        <dbReference type="ChEBI" id="CHEBI:15378"/>
        <dbReference type="ChEBI" id="CHEBI:29101"/>
    </reaction>
</comment>
<dbReference type="Proteomes" id="UP000006180">
    <property type="component" value="Chromosome"/>
</dbReference>
<keyword evidence="5 6" id="KW-0472">Membrane</keyword>
<feature type="transmembrane region" description="Helical" evidence="6">
    <location>
        <begin position="337"/>
        <end position="356"/>
    </location>
</feature>